<organism evidence="4 5">
    <name type="scientific">Cohnella terricola</name>
    <dbReference type="NCBI Taxonomy" id="1289167"/>
    <lineage>
        <taxon>Bacteria</taxon>
        <taxon>Bacillati</taxon>
        <taxon>Bacillota</taxon>
        <taxon>Bacilli</taxon>
        <taxon>Bacillales</taxon>
        <taxon>Paenibacillaceae</taxon>
        <taxon>Cohnella</taxon>
    </lineage>
</organism>
<dbReference type="PANTHER" id="PTHR43420">
    <property type="entry name" value="ACETYLTRANSFERASE"/>
    <property type="match status" value="1"/>
</dbReference>
<evidence type="ECO:0000256" key="1">
    <source>
        <dbReference type="ARBA" id="ARBA00022679"/>
    </source>
</evidence>
<dbReference type="GO" id="GO:0016747">
    <property type="term" value="F:acyltransferase activity, transferring groups other than amino-acyl groups"/>
    <property type="evidence" value="ECO:0007669"/>
    <property type="project" value="InterPro"/>
</dbReference>
<evidence type="ECO:0000256" key="2">
    <source>
        <dbReference type="ARBA" id="ARBA00023315"/>
    </source>
</evidence>
<feature type="domain" description="N-acetyltransferase" evidence="3">
    <location>
        <begin position="15"/>
        <end position="176"/>
    </location>
</feature>
<accession>A0A559JC19</accession>
<protein>
    <submittedName>
        <fullName evidence="4">GNAT family N-acetyltransferase</fullName>
    </submittedName>
</protein>
<proteinExistence type="predicted"/>
<reference evidence="4 5" key="1">
    <citation type="submission" date="2019-07" db="EMBL/GenBank/DDBJ databases">
        <authorList>
            <person name="Kim J."/>
        </authorList>
    </citation>
    <scope>NUCLEOTIDE SEQUENCE [LARGE SCALE GENOMIC DNA]</scope>
    <source>
        <strain evidence="4 5">G13</strain>
    </source>
</reference>
<keyword evidence="1 4" id="KW-0808">Transferase</keyword>
<dbReference type="CDD" id="cd04301">
    <property type="entry name" value="NAT_SF"/>
    <property type="match status" value="1"/>
</dbReference>
<evidence type="ECO:0000259" key="3">
    <source>
        <dbReference type="PROSITE" id="PS51186"/>
    </source>
</evidence>
<dbReference type="InterPro" id="IPR050680">
    <property type="entry name" value="YpeA/RimI_acetyltransf"/>
</dbReference>
<keyword evidence="5" id="KW-1185">Reference proteome</keyword>
<dbReference type="EMBL" id="VNJJ01000012">
    <property type="protein sequence ID" value="TVX97403.1"/>
    <property type="molecule type" value="Genomic_DNA"/>
</dbReference>
<name>A0A559JC19_9BACL</name>
<sequence>MKSNIFPVNGGFDMIRYEKLSRLSAEEIVDLWNRGFENYFSNVQTTVDRFLNRVANEGLSLERSFAAFEDDRPIGIIVNGFRTRNGRIFAWNGGTAIVPEYRGKGYGKMLMEHNMALYAEEKVDEALLEAIARNEAAIRLYESVGYRKVDRLAFMQHEGALDLTAPEGYEYRRGLPEDIGEAEFGGGRSTWQAQAANMGKGECVQVLADGRLVGYAFYKTLKGEDGSLSALYLYQCEADPLRPDRDEILSAALAQAFRPLESAIKRTVVNLPESHSNLYSLLCKLGFEKTVEQVHLKKSMS</sequence>
<keyword evidence="2" id="KW-0012">Acyltransferase</keyword>
<dbReference type="Gene3D" id="3.40.630.30">
    <property type="match status" value="1"/>
</dbReference>
<evidence type="ECO:0000313" key="5">
    <source>
        <dbReference type="Proteomes" id="UP000316330"/>
    </source>
</evidence>
<comment type="caution">
    <text evidence="4">The sequence shown here is derived from an EMBL/GenBank/DDBJ whole genome shotgun (WGS) entry which is preliminary data.</text>
</comment>
<dbReference type="PROSITE" id="PS51186">
    <property type="entry name" value="GNAT"/>
    <property type="match status" value="1"/>
</dbReference>
<dbReference type="SUPFAM" id="SSF55729">
    <property type="entry name" value="Acyl-CoA N-acyltransferases (Nat)"/>
    <property type="match status" value="1"/>
</dbReference>
<dbReference type="InterPro" id="IPR016181">
    <property type="entry name" value="Acyl_CoA_acyltransferase"/>
</dbReference>
<dbReference type="Pfam" id="PF00583">
    <property type="entry name" value="Acetyltransf_1"/>
    <property type="match status" value="1"/>
</dbReference>
<evidence type="ECO:0000313" key="4">
    <source>
        <dbReference type="EMBL" id="TVX97403.1"/>
    </source>
</evidence>
<dbReference type="OrthoDB" id="4228396at2"/>
<dbReference type="AlphaFoldDB" id="A0A559JC19"/>
<gene>
    <name evidence="4" type="ORF">FPZ45_18910</name>
</gene>
<dbReference type="Proteomes" id="UP000316330">
    <property type="component" value="Unassembled WGS sequence"/>
</dbReference>
<dbReference type="InterPro" id="IPR000182">
    <property type="entry name" value="GNAT_dom"/>
</dbReference>
<dbReference type="PANTHER" id="PTHR43420:SF47">
    <property type="entry name" value="N-ACETYLTRANSFERASE DOMAIN-CONTAINING PROTEIN"/>
    <property type="match status" value="1"/>
</dbReference>